<gene>
    <name evidence="1" type="ORF">AK812_SmicGene16496</name>
</gene>
<evidence type="ECO:0000313" key="2">
    <source>
        <dbReference type="Proteomes" id="UP000186817"/>
    </source>
</evidence>
<reference evidence="1 2" key="1">
    <citation type="submission" date="2016-02" db="EMBL/GenBank/DDBJ databases">
        <title>Genome analysis of coral dinoflagellate symbionts highlights evolutionary adaptations to a symbiotic lifestyle.</title>
        <authorList>
            <person name="Aranda M."/>
            <person name="Li Y."/>
            <person name="Liew Y.J."/>
            <person name="Baumgarten S."/>
            <person name="Simakov O."/>
            <person name="Wilson M."/>
            <person name="Piel J."/>
            <person name="Ashoor H."/>
            <person name="Bougouffa S."/>
            <person name="Bajic V.B."/>
            <person name="Ryu T."/>
            <person name="Ravasi T."/>
            <person name="Bayer T."/>
            <person name="Micklem G."/>
            <person name="Kim H."/>
            <person name="Bhak J."/>
            <person name="Lajeunesse T.C."/>
            <person name="Voolstra C.R."/>
        </authorList>
    </citation>
    <scope>NUCLEOTIDE SEQUENCE [LARGE SCALE GENOMIC DNA]</scope>
    <source>
        <strain evidence="1 2">CCMP2467</strain>
    </source>
</reference>
<proteinExistence type="predicted"/>
<dbReference type="AlphaFoldDB" id="A0A1Q9E095"/>
<name>A0A1Q9E095_SYMMI</name>
<keyword evidence="2" id="KW-1185">Reference proteome</keyword>
<sequence>MEVLGPTFRNFALKGLVIYRNVCLQPPNNEKLISAIKELDTKASMYCVSLTLKQAYQVQQEIRVQESLFELIGALETVFA</sequence>
<comment type="caution">
    <text evidence="1">The sequence shown here is derived from an EMBL/GenBank/DDBJ whole genome shotgun (WGS) entry which is preliminary data.</text>
</comment>
<protein>
    <submittedName>
        <fullName evidence="1">Uncharacterized protein</fullName>
    </submittedName>
</protein>
<accession>A0A1Q9E095</accession>
<dbReference type="EMBL" id="LSRX01000315">
    <property type="protein sequence ID" value="OLQ00809.1"/>
    <property type="molecule type" value="Genomic_DNA"/>
</dbReference>
<evidence type="ECO:0000313" key="1">
    <source>
        <dbReference type="EMBL" id="OLQ00809.1"/>
    </source>
</evidence>
<organism evidence="1 2">
    <name type="scientific">Symbiodinium microadriaticum</name>
    <name type="common">Dinoflagellate</name>
    <name type="synonym">Zooxanthella microadriatica</name>
    <dbReference type="NCBI Taxonomy" id="2951"/>
    <lineage>
        <taxon>Eukaryota</taxon>
        <taxon>Sar</taxon>
        <taxon>Alveolata</taxon>
        <taxon>Dinophyceae</taxon>
        <taxon>Suessiales</taxon>
        <taxon>Symbiodiniaceae</taxon>
        <taxon>Symbiodinium</taxon>
    </lineage>
</organism>
<dbReference type="Proteomes" id="UP000186817">
    <property type="component" value="Unassembled WGS sequence"/>
</dbReference>